<dbReference type="InterPro" id="IPR037516">
    <property type="entry name" value="Tripartite_DENN"/>
</dbReference>
<name>A0A2I3HNA1_NOMLE</name>
<sequence length="1234" mass="139643">MAEAASPHLSLPSGLLELCALLGASRDSLRDLEQVAQQKGVKHLPPLDPEVLSVFVPPFISKEDAQTAGANCGTLGKTRRRSLRKKREKPRPEQWKGLPGPPRVPEPEDVAVPGGVDLLALPQLCFPGGVCVATEPQEDCVHFLVLTDVCGNRTYGVVAQYYRPLRDEYFFYNDKTPWESSRFGLFVPFAVCVVSRFPYYNSLKDCLSCLLAHLKLCKYFEVDNRIKDFAAKLSLIPSPPPGPLHLVFNMTPLQIVFPARADPESPILDLDLQLPLLCFRPEKVLQILTCILTEQRIVFFSSDWALLTLVAECFMAYLYPLQWQHPFVPILSDQMLDFVMAPTSFLMGCHLDHFKEVSKEADGLVLINIDHGSITYSKSTDDNVDIPDVPLLAAQTFIQRVQSLQLHHELHAAHLLSSTDLKEGRAHRRSWQQKLNCQIQQTTLQLLVSIFRDVKNHLNYEHRVFNSEEFLKTRAPGDHRFYKQVLDTYMFHSFLKARLNRRVDAFAQMDLDTQSEEDRINGMLLSPRRPTVEKIASRKSSHLPVTHRRMVVSMPNLQDIAMPELAPRNSSLRLTDTAGCRGSSAVLNVTPKSPYTFKIPEIHFPLESNCVQAYYADFVSMLSNAMKFLAPDNSLLQARYSYLRGLVYLMQGQLLNALLDFQNLYKTDIRIFPADLVKRTVESMSAPERAQAEQAPELMRLISEILDKPHEASKLDDHVKNFELPKKHMQLGDFMKRVQESGIVKDASTIHRLFEALTVGQEKQIDPETFKDFYNCWKETEAEAQEVSQPWLVMEHLHKSECVYKLSSSVKTNLGVGKIAMTQKRLFLLTEGRPGYVEISTFRNIEEVKSTTTAFLLRRIPTLKIRVASKKEVFEANLKTECDFWHLMVKEMWAGKKLADDHKDPHYVQQALTNVLLMDAVVGTLQSPGAIYAASKLSYFDKMRKEMPMTLPKTTLETLKHKINPSAGEAFPQAVDVLLYTPGHLDPAEKVEDAHPKLWCALSEGKVTVFDASSWTIHQHSFKVGTAKVNCMVMADQNQVWVGSEDSVIYIINVHSMSCNKQLTDHCSSVTDLMVQDRQKAPSEVYSCSMDGTVLAWNVSTLQVTSRFQLPSSGLTSIRLHGGRLWCCTGNSIMVMTTNGFLRQELKIEENFKDTSTSFLAFQLLPERVWVGSRGLWQGTPKGKIYVIDAERKTVEKELVAHMDTVRTLCSAEDRYVLSGSGREEGKVAIWKGE</sequence>
<evidence type="ECO:0000259" key="10">
    <source>
        <dbReference type="PROSITE" id="PS50211"/>
    </source>
</evidence>
<evidence type="ECO:0000256" key="9">
    <source>
        <dbReference type="SAM" id="MobiDB-lite"/>
    </source>
</evidence>
<dbReference type="GO" id="GO:0031410">
    <property type="term" value="C:cytoplasmic vesicle"/>
    <property type="evidence" value="ECO:0007669"/>
    <property type="project" value="TreeGrafter"/>
</dbReference>
<dbReference type="InterPro" id="IPR015943">
    <property type="entry name" value="WD40/YVTN_repeat-like_dom_sf"/>
</dbReference>
<dbReference type="GO" id="GO:0030163">
    <property type="term" value="P:protein catabolic process"/>
    <property type="evidence" value="ECO:0007669"/>
    <property type="project" value="Ensembl"/>
</dbReference>
<dbReference type="InterPro" id="IPR005112">
    <property type="entry name" value="dDENN_dom"/>
</dbReference>
<reference evidence="11" key="2">
    <citation type="submission" date="2025-08" db="UniProtKB">
        <authorList>
            <consortium name="Ensembl"/>
        </authorList>
    </citation>
    <scope>IDENTIFICATION</scope>
</reference>
<dbReference type="InterPro" id="IPR051696">
    <property type="entry name" value="DENN_Domain_GEFs"/>
</dbReference>
<gene>
    <name evidence="11" type="primary">DENND3</name>
</gene>
<dbReference type="EMBL" id="ADFV01097034">
    <property type="status" value="NOT_ANNOTATED_CDS"/>
    <property type="molecule type" value="Genomic_DNA"/>
</dbReference>
<dbReference type="EMBL" id="ADFV01097040">
    <property type="status" value="NOT_ANNOTATED_CDS"/>
    <property type="molecule type" value="Genomic_DNA"/>
</dbReference>
<dbReference type="AlphaFoldDB" id="A0A2I3HNA1"/>
<comment type="subcellular location">
    <subcellularLocation>
        <location evidence="1">Cytoplasm</location>
    </subcellularLocation>
</comment>
<dbReference type="InterPro" id="IPR057977">
    <property type="entry name" value="TPR_DENND3"/>
</dbReference>
<protein>
    <recommendedName>
        <fullName evidence="8">DENN domain-containing protein 3</fullName>
    </recommendedName>
</protein>
<dbReference type="EMBL" id="ADFV01097037">
    <property type="status" value="NOT_ANNOTATED_CDS"/>
    <property type="molecule type" value="Genomic_DNA"/>
</dbReference>
<dbReference type="Ensembl" id="ENSNLET00000055611.1">
    <property type="protein sequence ID" value="ENSNLEP00000045104.1"/>
    <property type="gene ID" value="ENSNLEG00000001560.3"/>
</dbReference>
<evidence type="ECO:0000256" key="3">
    <source>
        <dbReference type="ARBA" id="ARBA00022553"/>
    </source>
</evidence>
<dbReference type="OMA" id="CSRDSIM"/>
<dbReference type="InterPro" id="IPR036322">
    <property type="entry name" value="WD40_repeat_dom_sf"/>
</dbReference>
<dbReference type="EMBL" id="ADFV01097042">
    <property type="status" value="NOT_ANNOTATED_CDS"/>
    <property type="molecule type" value="Genomic_DNA"/>
</dbReference>
<dbReference type="GO" id="GO:0032483">
    <property type="term" value="P:regulation of Rab protein signal transduction"/>
    <property type="evidence" value="ECO:0007669"/>
    <property type="project" value="TreeGrafter"/>
</dbReference>
<evidence type="ECO:0000256" key="8">
    <source>
        <dbReference type="ARBA" id="ARBA00074528"/>
    </source>
</evidence>
<dbReference type="SUPFAM" id="SSF50978">
    <property type="entry name" value="WD40 repeat-like"/>
    <property type="match status" value="1"/>
</dbReference>
<dbReference type="FunCoup" id="A0A2I3HNA1">
    <property type="interactions" value="915"/>
</dbReference>
<keyword evidence="5" id="KW-0344">Guanine-nucleotide releasing factor</keyword>
<keyword evidence="4" id="KW-0853">WD repeat</keyword>
<dbReference type="EMBL" id="ADFV01097038">
    <property type="status" value="NOT_ANNOTATED_CDS"/>
    <property type="molecule type" value="Genomic_DNA"/>
</dbReference>
<dbReference type="EMBL" id="ADFV01097039">
    <property type="status" value="NOT_ANNOTATED_CDS"/>
    <property type="molecule type" value="Genomic_DNA"/>
</dbReference>
<dbReference type="EMBL" id="ADFV01097041">
    <property type="status" value="NOT_ANNOTATED_CDS"/>
    <property type="molecule type" value="Genomic_DNA"/>
</dbReference>
<keyword evidence="6" id="KW-0677">Repeat</keyword>
<evidence type="ECO:0000256" key="4">
    <source>
        <dbReference type="ARBA" id="ARBA00022574"/>
    </source>
</evidence>
<keyword evidence="3" id="KW-0597">Phosphoprotein</keyword>
<dbReference type="InterPro" id="IPR001680">
    <property type="entry name" value="WD40_rpt"/>
</dbReference>
<dbReference type="EMBL" id="ADFV01097035">
    <property type="status" value="NOT_ANNOTATED_CDS"/>
    <property type="molecule type" value="Genomic_DNA"/>
</dbReference>
<dbReference type="SMART" id="SM00799">
    <property type="entry name" value="DENN"/>
    <property type="match status" value="1"/>
</dbReference>
<dbReference type="FunFam" id="3.40.50.11500:FF:000008">
    <property type="entry name" value="DENN domain containing 3"/>
    <property type="match status" value="1"/>
</dbReference>
<dbReference type="GeneTree" id="ENSGT00940000155784"/>
<dbReference type="PANTHER" id="PTHR12296:SF21">
    <property type="entry name" value="DENN DOMAIN-CONTAINING PROTEIN 3"/>
    <property type="match status" value="1"/>
</dbReference>
<accession>A0A2I3HNA1</accession>
<dbReference type="InterPro" id="IPR043153">
    <property type="entry name" value="DENN_C"/>
</dbReference>
<dbReference type="InParanoid" id="A0A2I3HNA1"/>
<organism evidence="11 12">
    <name type="scientific">Nomascus leucogenys</name>
    <name type="common">Northern white-cheeked gibbon</name>
    <name type="synonym">Hylobates leucogenys</name>
    <dbReference type="NCBI Taxonomy" id="61853"/>
    <lineage>
        <taxon>Eukaryota</taxon>
        <taxon>Metazoa</taxon>
        <taxon>Chordata</taxon>
        <taxon>Craniata</taxon>
        <taxon>Vertebrata</taxon>
        <taxon>Euteleostomi</taxon>
        <taxon>Mammalia</taxon>
        <taxon>Eutheria</taxon>
        <taxon>Euarchontoglires</taxon>
        <taxon>Primates</taxon>
        <taxon>Haplorrhini</taxon>
        <taxon>Catarrhini</taxon>
        <taxon>Hylobatidae</taxon>
        <taxon>Nomascus</taxon>
    </lineage>
</organism>
<comment type="subunit">
    <text evidence="7">Forms oligomers. Interacts with 6 of the 7 known isoforms of 14-3-3 proteins.</text>
</comment>
<evidence type="ECO:0000256" key="2">
    <source>
        <dbReference type="ARBA" id="ARBA00022490"/>
    </source>
</evidence>
<dbReference type="STRING" id="61853.ENSNLEP00000045104"/>
<dbReference type="PROSITE" id="PS50211">
    <property type="entry name" value="DENN"/>
    <property type="match status" value="1"/>
</dbReference>
<keyword evidence="2" id="KW-0963">Cytoplasm</keyword>
<evidence type="ECO:0000256" key="1">
    <source>
        <dbReference type="ARBA" id="ARBA00004496"/>
    </source>
</evidence>
<evidence type="ECO:0000256" key="6">
    <source>
        <dbReference type="ARBA" id="ARBA00022737"/>
    </source>
</evidence>
<dbReference type="Pfam" id="PF25570">
    <property type="entry name" value="TPR_DENND3"/>
    <property type="match status" value="1"/>
</dbReference>
<evidence type="ECO:0000256" key="7">
    <source>
        <dbReference type="ARBA" id="ARBA00062438"/>
    </source>
</evidence>
<evidence type="ECO:0000313" key="11">
    <source>
        <dbReference type="Ensembl" id="ENSNLEP00000045104.1"/>
    </source>
</evidence>
<reference evidence="11 12" key="1">
    <citation type="submission" date="2012-10" db="EMBL/GenBank/DDBJ databases">
        <authorList>
            <consortium name="Gibbon Genome Sequencing Consortium"/>
        </authorList>
    </citation>
    <scope>NUCLEOTIDE SEQUENCE [LARGE SCALE GENOMIC DNA]</scope>
</reference>
<feature type="region of interest" description="Disordered" evidence="9">
    <location>
        <begin position="70"/>
        <end position="109"/>
    </location>
</feature>
<dbReference type="Gene3D" id="3.30.450.200">
    <property type="match status" value="1"/>
</dbReference>
<dbReference type="PANTHER" id="PTHR12296">
    <property type="entry name" value="DENN DOMAIN-CONTAINING PROTEIN 4"/>
    <property type="match status" value="1"/>
</dbReference>
<evidence type="ECO:0000256" key="5">
    <source>
        <dbReference type="ARBA" id="ARBA00022658"/>
    </source>
</evidence>
<dbReference type="Pfam" id="PF03455">
    <property type="entry name" value="dDENN"/>
    <property type="match status" value="1"/>
</dbReference>
<feature type="domain" description="UDENN" evidence="10">
    <location>
        <begin position="76"/>
        <end position="505"/>
    </location>
</feature>
<keyword evidence="12" id="KW-1185">Reference proteome</keyword>
<dbReference type="Gene3D" id="2.130.10.10">
    <property type="entry name" value="YVTN repeat-like/Quinoprotein amine dehydrogenase"/>
    <property type="match status" value="1"/>
</dbReference>
<reference evidence="11" key="3">
    <citation type="submission" date="2025-09" db="UniProtKB">
        <authorList>
            <consortium name="Ensembl"/>
        </authorList>
    </citation>
    <scope>IDENTIFICATION</scope>
</reference>
<dbReference type="EMBL" id="ADFV01097036">
    <property type="status" value="NOT_ANNOTATED_CDS"/>
    <property type="molecule type" value="Genomic_DNA"/>
</dbReference>
<dbReference type="Proteomes" id="UP000001073">
    <property type="component" value="Chromosome 16"/>
</dbReference>
<feature type="compositionally biased region" description="Basic residues" evidence="9">
    <location>
        <begin position="77"/>
        <end position="89"/>
    </location>
</feature>
<dbReference type="Gene3D" id="3.40.50.11500">
    <property type="match status" value="1"/>
</dbReference>
<proteinExistence type="predicted"/>
<dbReference type="SMART" id="SM00801">
    <property type="entry name" value="dDENN"/>
    <property type="match status" value="1"/>
</dbReference>
<dbReference type="EMBL" id="ADFV01097033">
    <property type="status" value="NOT_ANNOTATED_CDS"/>
    <property type="molecule type" value="Genomic_DNA"/>
</dbReference>
<dbReference type="InterPro" id="IPR001194">
    <property type="entry name" value="cDENN_dom"/>
</dbReference>
<dbReference type="GO" id="GO:0005085">
    <property type="term" value="F:guanyl-nucleotide exchange factor activity"/>
    <property type="evidence" value="ECO:0007669"/>
    <property type="project" value="UniProtKB-KW"/>
</dbReference>
<evidence type="ECO:0000313" key="12">
    <source>
        <dbReference type="Proteomes" id="UP000001073"/>
    </source>
</evidence>
<dbReference type="SMART" id="SM00320">
    <property type="entry name" value="WD40"/>
    <property type="match status" value="3"/>
</dbReference>
<dbReference type="GO" id="GO:0008333">
    <property type="term" value="P:endosome to lysosome transport"/>
    <property type="evidence" value="ECO:0007669"/>
    <property type="project" value="Ensembl"/>
</dbReference>
<dbReference type="Pfam" id="PF02141">
    <property type="entry name" value="DENN"/>
    <property type="match status" value="1"/>
</dbReference>